<dbReference type="EMBL" id="UYYB01022121">
    <property type="protein sequence ID" value="VDM71793.1"/>
    <property type="molecule type" value="Genomic_DNA"/>
</dbReference>
<feature type="compositionally biased region" description="Basic residues" evidence="2">
    <location>
        <begin position="1"/>
        <end position="10"/>
    </location>
</feature>
<evidence type="ECO:0000313" key="4">
    <source>
        <dbReference type="EMBL" id="VDM71793.1"/>
    </source>
</evidence>
<gene>
    <name evidence="4" type="ORF">SVUK_LOCUS6791</name>
</gene>
<dbReference type="InterPro" id="IPR027417">
    <property type="entry name" value="P-loop_NTPase"/>
</dbReference>
<proteinExistence type="inferred from homology"/>
<dbReference type="PANTHER" id="PTHR13710">
    <property type="entry name" value="DNA HELICASE RECQ FAMILY MEMBER"/>
    <property type="match status" value="1"/>
</dbReference>
<dbReference type="SUPFAM" id="SSF52540">
    <property type="entry name" value="P-loop containing nucleoside triphosphate hydrolases"/>
    <property type="match status" value="1"/>
</dbReference>
<organism evidence="4 5">
    <name type="scientific">Strongylus vulgaris</name>
    <name type="common">Blood worm</name>
    <dbReference type="NCBI Taxonomy" id="40348"/>
    <lineage>
        <taxon>Eukaryota</taxon>
        <taxon>Metazoa</taxon>
        <taxon>Ecdysozoa</taxon>
        <taxon>Nematoda</taxon>
        <taxon>Chromadorea</taxon>
        <taxon>Rhabditida</taxon>
        <taxon>Rhabditina</taxon>
        <taxon>Rhabditomorpha</taxon>
        <taxon>Strongyloidea</taxon>
        <taxon>Strongylidae</taxon>
        <taxon>Strongylus</taxon>
    </lineage>
</organism>
<evidence type="ECO:0000259" key="3">
    <source>
        <dbReference type="Pfam" id="PF00270"/>
    </source>
</evidence>
<dbReference type="GO" id="GO:0005737">
    <property type="term" value="C:cytoplasm"/>
    <property type="evidence" value="ECO:0007669"/>
    <property type="project" value="TreeGrafter"/>
</dbReference>
<dbReference type="GO" id="GO:0005694">
    <property type="term" value="C:chromosome"/>
    <property type="evidence" value="ECO:0007669"/>
    <property type="project" value="TreeGrafter"/>
</dbReference>
<reference evidence="4 5" key="1">
    <citation type="submission" date="2018-11" db="EMBL/GenBank/DDBJ databases">
        <authorList>
            <consortium name="Pathogen Informatics"/>
        </authorList>
    </citation>
    <scope>NUCLEOTIDE SEQUENCE [LARGE SCALE GENOMIC DNA]</scope>
</reference>
<dbReference type="GO" id="GO:0000724">
    <property type="term" value="P:double-strand break repair via homologous recombination"/>
    <property type="evidence" value="ECO:0007669"/>
    <property type="project" value="TreeGrafter"/>
</dbReference>
<evidence type="ECO:0000256" key="1">
    <source>
        <dbReference type="ARBA" id="ARBA00005446"/>
    </source>
</evidence>
<dbReference type="PANTHER" id="PTHR13710:SF120">
    <property type="entry name" value="BIFUNCTIONAL 3'-5' EXONUCLEASE_ATP-DEPENDENT HELICASE WRN"/>
    <property type="match status" value="1"/>
</dbReference>
<dbReference type="GO" id="GO:0005524">
    <property type="term" value="F:ATP binding"/>
    <property type="evidence" value="ECO:0007669"/>
    <property type="project" value="InterPro"/>
</dbReference>
<dbReference type="Gene3D" id="3.40.50.300">
    <property type="entry name" value="P-loop containing nucleotide triphosphate hydrolases"/>
    <property type="match status" value="1"/>
</dbReference>
<feature type="domain" description="DEAD/DEAH-box helicase" evidence="3">
    <location>
        <begin position="66"/>
        <end position="145"/>
    </location>
</feature>
<accession>A0A3P7IVE8</accession>
<evidence type="ECO:0000256" key="2">
    <source>
        <dbReference type="SAM" id="MobiDB-lite"/>
    </source>
</evidence>
<name>A0A3P7IVE8_STRVU</name>
<dbReference type="GO" id="GO:0009378">
    <property type="term" value="F:four-way junction helicase activity"/>
    <property type="evidence" value="ECO:0007669"/>
    <property type="project" value="TreeGrafter"/>
</dbReference>
<comment type="similarity">
    <text evidence="1">Belongs to the helicase family. RecQ subfamily.</text>
</comment>
<dbReference type="AlphaFoldDB" id="A0A3P7IVE8"/>
<dbReference type="GO" id="GO:0000723">
    <property type="term" value="P:telomere maintenance"/>
    <property type="evidence" value="ECO:0007669"/>
    <property type="project" value="TreeGrafter"/>
</dbReference>
<dbReference type="Pfam" id="PF00270">
    <property type="entry name" value="DEAD"/>
    <property type="match status" value="1"/>
</dbReference>
<dbReference type="GO" id="GO:0005654">
    <property type="term" value="C:nucleoplasm"/>
    <property type="evidence" value="ECO:0007669"/>
    <property type="project" value="TreeGrafter"/>
</dbReference>
<evidence type="ECO:0000313" key="5">
    <source>
        <dbReference type="Proteomes" id="UP000270094"/>
    </source>
</evidence>
<dbReference type="GO" id="GO:0043138">
    <property type="term" value="F:3'-5' DNA helicase activity"/>
    <property type="evidence" value="ECO:0007669"/>
    <property type="project" value="TreeGrafter"/>
</dbReference>
<feature type="region of interest" description="Disordered" evidence="2">
    <location>
        <begin position="1"/>
        <end position="31"/>
    </location>
</feature>
<dbReference type="InterPro" id="IPR011545">
    <property type="entry name" value="DEAD/DEAH_box_helicase_dom"/>
</dbReference>
<sequence>MRAAQKRKRVITSSDEEDGDEGTSSAVSKTPFSVLTERNGKSIQVKGPPQHVLNLLKDYFGHSSFRPMQWDIVKNALDGKDQLVLMSTGYGKSVCYQLPGLITNSLTLVISPLISLMNDQVRTLSLNGTAACLLSGTTSHKEKDSIMLAISEDTLRLVSAQNLKLSWRNVLG</sequence>
<dbReference type="GO" id="GO:0003676">
    <property type="term" value="F:nucleic acid binding"/>
    <property type="evidence" value="ECO:0007669"/>
    <property type="project" value="InterPro"/>
</dbReference>
<dbReference type="OrthoDB" id="10013439at2759"/>
<keyword evidence="5" id="KW-1185">Reference proteome</keyword>
<feature type="compositionally biased region" description="Polar residues" evidence="2">
    <location>
        <begin position="22"/>
        <end position="31"/>
    </location>
</feature>
<protein>
    <recommendedName>
        <fullName evidence="3">DEAD/DEAH-box helicase domain-containing protein</fullName>
    </recommendedName>
</protein>
<dbReference type="Proteomes" id="UP000270094">
    <property type="component" value="Unassembled WGS sequence"/>
</dbReference>